<keyword evidence="5 12" id="KW-1133">Transmembrane helix</keyword>
<evidence type="ECO:0000256" key="10">
    <source>
        <dbReference type="ARBA" id="ARBA00023224"/>
    </source>
</evidence>
<evidence type="ECO:0000256" key="1">
    <source>
        <dbReference type="ARBA" id="ARBA00004651"/>
    </source>
</evidence>
<evidence type="ECO:0000259" key="14">
    <source>
        <dbReference type="PROSITE" id="PS50261"/>
    </source>
</evidence>
<dbReference type="GO" id="GO:0005886">
    <property type="term" value="C:plasma membrane"/>
    <property type="evidence" value="ECO:0007669"/>
    <property type="project" value="UniProtKB-SubCell"/>
</dbReference>
<dbReference type="InterPro" id="IPR001879">
    <property type="entry name" value="GPCR_2_extracellular_dom"/>
</dbReference>
<organism evidence="15 16">
    <name type="scientific">Diploscapter pachys</name>
    <dbReference type="NCBI Taxonomy" id="2018661"/>
    <lineage>
        <taxon>Eukaryota</taxon>
        <taxon>Metazoa</taxon>
        <taxon>Ecdysozoa</taxon>
        <taxon>Nematoda</taxon>
        <taxon>Chromadorea</taxon>
        <taxon>Rhabditida</taxon>
        <taxon>Rhabditina</taxon>
        <taxon>Rhabditomorpha</taxon>
        <taxon>Rhabditoidea</taxon>
        <taxon>Rhabditidae</taxon>
        <taxon>Diploscapter</taxon>
    </lineage>
</organism>
<feature type="transmembrane region" description="Helical" evidence="12">
    <location>
        <begin position="369"/>
        <end position="389"/>
    </location>
</feature>
<dbReference type="Gene3D" id="4.10.1240.10">
    <property type="entry name" value="GPCR, family 2, extracellular hormone receptor domain"/>
    <property type="match status" value="1"/>
</dbReference>
<dbReference type="GO" id="GO:0008528">
    <property type="term" value="F:G protein-coupled peptide receptor activity"/>
    <property type="evidence" value="ECO:0007669"/>
    <property type="project" value="TreeGrafter"/>
</dbReference>
<keyword evidence="8" id="KW-0675">Receptor</keyword>
<dbReference type="Pfam" id="PF02793">
    <property type="entry name" value="HRM"/>
    <property type="match status" value="1"/>
</dbReference>
<dbReference type="InterPro" id="IPR017983">
    <property type="entry name" value="GPCR_2_secretin-like_CS"/>
</dbReference>
<dbReference type="GO" id="GO:0007188">
    <property type="term" value="P:adenylate cyclase-modulating G protein-coupled receptor signaling pathway"/>
    <property type="evidence" value="ECO:0007669"/>
    <property type="project" value="TreeGrafter"/>
</dbReference>
<evidence type="ECO:0000256" key="12">
    <source>
        <dbReference type="SAM" id="Phobius"/>
    </source>
</evidence>
<dbReference type="InterPro" id="IPR000832">
    <property type="entry name" value="GPCR_2_secretin-like"/>
</dbReference>
<keyword evidence="16" id="KW-1185">Reference proteome</keyword>
<keyword evidence="7 12" id="KW-0472">Membrane</keyword>
<evidence type="ECO:0000313" key="16">
    <source>
        <dbReference type="Proteomes" id="UP000218231"/>
    </source>
</evidence>
<protein>
    <recommendedName>
        <fullName evidence="17">G-protein coupled receptors family 2 profile 2 domain-containing protein</fullName>
    </recommendedName>
</protein>
<dbReference type="PANTHER" id="PTHR45620">
    <property type="entry name" value="PDF RECEPTOR-LIKE PROTEIN-RELATED"/>
    <property type="match status" value="1"/>
</dbReference>
<dbReference type="InterPro" id="IPR017981">
    <property type="entry name" value="GPCR_2-like_7TM"/>
</dbReference>
<keyword evidence="6" id="KW-0297">G-protein coupled receptor</keyword>
<evidence type="ECO:0008006" key="17">
    <source>
        <dbReference type="Google" id="ProtNLM"/>
    </source>
</evidence>
<dbReference type="OrthoDB" id="5967113at2759"/>
<dbReference type="STRING" id="2018661.A0A2A2M1P1"/>
<dbReference type="PRINTS" id="PR00249">
    <property type="entry name" value="GPCRSECRETIN"/>
</dbReference>
<feature type="transmembrane region" description="Helical" evidence="12">
    <location>
        <begin position="161"/>
        <end position="181"/>
    </location>
</feature>
<dbReference type="InterPro" id="IPR036445">
    <property type="entry name" value="GPCR_2_extracell_dom_sf"/>
</dbReference>
<keyword evidence="9" id="KW-0325">Glycoprotein</keyword>
<evidence type="ECO:0000256" key="8">
    <source>
        <dbReference type="ARBA" id="ARBA00023170"/>
    </source>
</evidence>
<evidence type="ECO:0000256" key="4">
    <source>
        <dbReference type="ARBA" id="ARBA00022692"/>
    </source>
</evidence>
<feature type="transmembrane region" description="Helical" evidence="12">
    <location>
        <begin position="330"/>
        <end position="348"/>
    </location>
</feature>
<dbReference type="PANTHER" id="PTHR45620:SF17">
    <property type="entry name" value="PDF RECEPTOR"/>
    <property type="match status" value="1"/>
</dbReference>
<dbReference type="PROSITE" id="PS00650">
    <property type="entry name" value="G_PROTEIN_RECEP_F2_2"/>
    <property type="match status" value="1"/>
</dbReference>
<dbReference type="InterPro" id="IPR050332">
    <property type="entry name" value="GPCR_2"/>
</dbReference>
<feature type="transmembrane region" description="Helical" evidence="12">
    <location>
        <begin position="193"/>
        <end position="215"/>
    </location>
</feature>
<dbReference type="SUPFAM" id="SSF111418">
    <property type="entry name" value="Hormone receptor domain"/>
    <property type="match status" value="1"/>
</dbReference>
<dbReference type="Gene3D" id="1.20.1070.10">
    <property type="entry name" value="Rhodopsin 7-helix transmembrane proteins"/>
    <property type="match status" value="1"/>
</dbReference>
<dbReference type="Pfam" id="PF00002">
    <property type="entry name" value="7tm_2"/>
    <property type="match status" value="1"/>
</dbReference>
<gene>
    <name evidence="15" type="ORF">WR25_15312</name>
</gene>
<evidence type="ECO:0000259" key="13">
    <source>
        <dbReference type="PROSITE" id="PS50227"/>
    </source>
</evidence>
<feature type="transmembrane region" description="Helical" evidence="12">
    <location>
        <begin position="279"/>
        <end position="300"/>
    </location>
</feature>
<evidence type="ECO:0000256" key="9">
    <source>
        <dbReference type="ARBA" id="ARBA00023180"/>
    </source>
</evidence>
<dbReference type="AlphaFoldDB" id="A0A2A2M1P1"/>
<sequence length="544" mass="61936">MTADPRIPWNYTLPNNNLARTMEECITSLAKQGINWTVSGTGVDEGGLWCNATWDTVLCWPPIPANTSITLPCPAMKGLDPKKNVTKACAAEGYWLGKPGEPLFSRGPGGWTDYSMCFTEELYYIYTNLNSESLAVNFIFEQQQSNRIAQEVAQKARNIEFVGLGLSLISLTISIFIITYFRRLRVFRNLMHLHLMIAILMVTIIRLIIYIDLIVGGNYGGPHSNSNDGKTINTMPIVCEMMYLLLEYFKTVSFMWMFLEGFNLHNLVVLSVFNADPQLMPYVIVGYGAPFLNVIIWLLFMSWKKGWKLEHCLGPYYLEAEFRILNGPRMLELFMSFFFIFNIIRVLWTKVSEPHQAGDQDRIWKSVKAVLMLCFLLGLPNIMQTIPFTPTRDNIMIFAVWTYFASFTYMYQGLFIAIIYCFINKEVTTVLKNAYYRYRLQHTSQSDLRRGSKSLASRYKAKNGQVTMVTVVNNNENSSPQTGRSKKGSGDSTTKLMLSVPNHDENSSCNGYGTTVSERTPLNEADMEEMKKGQILTSFISLAL</sequence>
<dbReference type="EMBL" id="LIAE01006261">
    <property type="protein sequence ID" value="PAV92147.1"/>
    <property type="molecule type" value="Genomic_DNA"/>
</dbReference>
<evidence type="ECO:0000256" key="3">
    <source>
        <dbReference type="ARBA" id="ARBA00022475"/>
    </source>
</evidence>
<evidence type="ECO:0000313" key="15">
    <source>
        <dbReference type="EMBL" id="PAV92147.1"/>
    </source>
</evidence>
<reference evidence="15 16" key="1">
    <citation type="journal article" date="2017" name="Curr. Biol.">
        <title>Genome architecture and evolution of a unichromosomal asexual nematode.</title>
        <authorList>
            <person name="Fradin H."/>
            <person name="Zegar C."/>
            <person name="Gutwein M."/>
            <person name="Lucas J."/>
            <person name="Kovtun M."/>
            <person name="Corcoran D."/>
            <person name="Baugh L.R."/>
            <person name="Kiontke K."/>
            <person name="Gunsalus K."/>
            <person name="Fitch D.H."/>
            <person name="Piano F."/>
        </authorList>
    </citation>
    <scope>NUCLEOTIDE SEQUENCE [LARGE SCALE GENOMIC DNA]</scope>
    <source>
        <strain evidence="15">PF1309</strain>
    </source>
</reference>
<evidence type="ECO:0000256" key="5">
    <source>
        <dbReference type="ARBA" id="ARBA00022989"/>
    </source>
</evidence>
<dbReference type="Proteomes" id="UP000218231">
    <property type="component" value="Unassembled WGS sequence"/>
</dbReference>
<keyword evidence="3" id="KW-1003">Cell membrane</keyword>
<dbReference type="GO" id="GO:0007166">
    <property type="term" value="P:cell surface receptor signaling pathway"/>
    <property type="evidence" value="ECO:0007669"/>
    <property type="project" value="InterPro"/>
</dbReference>
<feature type="region of interest" description="Disordered" evidence="11">
    <location>
        <begin position="474"/>
        <end position="516"/>
    </location>
</feature>
<comment type="similarity">
    <text evidence="2">Belongs to the G-protein coupled receptor 2 family.</text>
</comment>
<evidence type="ECO:0000256" key="11">
    <source>
        <dbReference type="SAM" id="MobiDB-lite"/>
    </source>
</evidence>
<feature type="transmembrane region" description="Helical" evidence="12">
    <location>
        <begin position="395"/>
        <end position="423"/>
    </location>
</feature>
<evidence type="ECO:0000256" key="2">
    <source>
        <dbReference type="ARBA" id="ARBA00005314"/>
    </source>
</evidence>
<evidence type="ECO:0000256" key="7">
    <source>
        <dbReference type="ARBA" id="ARBA00023136"/>
    </source>
</evidence>
<feature type="domain" description="G-protein coupled receptors family 2 profile 2" evidence="14">
    <location>
        <begin position="156"/>
        <end position="424"/>
    </location>
</feature>
<dbReference type="PROSITE" id="PS50261">
    <property type="entry name" value="G_PROTEIN_RECEP_F2_4"/>
    <property type="match status" value="1"/>
</dbReference>
<proteinExistence type="inferred from homology"/>
<feature type="domain" description="G-protein coupled receptors family 2 profile 1" evidence="13">
    <location>
        <begin position="24"/>
        <end position="121"/>
    </location>
</feature>
<name>A0A2A2M1P1_9BILA</name>
<feature type="compositionally biased region" description="Polar residues" evidence="11">
    <location>
        <begin position="507"/>
        <end position="516"/>
    </location>
</feature>
<dbReference type="SMART" id="SM00008">
    <property type="entry name" value="HormR"/>
    <property type="match status" value="1"/>
</dbReference>
<dbReference type="PROSITE" id="PS50227">
    <property type="entry name" value="G_PROTEIN_RECEP_F2_3"/>
    <property type="match status" value="1"/>
</dbReference>
<keyword evidence="4 12" id="KW-0812">Transmembrane</keyword>
<accession>A0A2A2M1P1</accession>
<evidence type="ECO:0000256" key="6">
    <source>
        <dbReference type="ARBA" id="ARBA00023040"/>
    </source>
</evidence>
<keyword evidence="10" id="KW-0807">Transducer</keyword>
<comment type="caution">
    <text evidence="15">The sequence shown here is derived from an EMBL/GenBank/DDBJ whole genome shotgun (WGS) entry which is preliminary data.</text>
</comment>
<comment type="subcellular location">
    <subcellularLocation>
        <location evidence="1">Cell membrane</location>
        <topology evidence="1">Multi-pass membrane protein</topology>
    </subcellularLocation>
</comment>